<protein>
    <recommendedName>
        <fullName evidence="4">Bifunctional inhibitor/plant lipid transfer protein/seed storage helical domain-containing protein</fullName>
    </recommendedName>
</protein>
<keyword evidence="3" id="KW-1185">Reference proteome</keyword>
<organism evidence="2 3">
    <name type="scientific">Vigna mungo</name>
    <name type="common">Black gram</name>
    <name type="synonym">Phaseolus mungo</name>
    <dbReference type="NCBI Taxonomy" id="3915"/>
    <lineage>
        <taxon>Eukaryota</taxon>
        <taxon>Viridiplantae</taxon>
        <taxon>Streptophyta</taxon>
        <taxon>Embryophyta</taxon>
        <taxon>Tracheophyta</taxon>
        <taxon>Spermatophyta</taxon>
        <taxon>Magnoliopsida</taxon>
        <taxon>eudicotyledons</taxon>
        <taxon>Gunneridae</taxon>
        <taxon>Pentapetalae</taxon>
        <taxon>rosids</taxon>
        <taxon>fabids</taxon>
        <taxon>Fabales</taxon>
        <taxon>Fabaceae</taxon>
        <taxon>Papilionoideae</taxon>
        <taxon>50 kb inversion clade</taxon>
        <taxon>NPAAA clade</taxon>
        <taxon>indigoferoid/millettioid clade</taxon>
        <taxon>Phaseoleae</taxon>
        <taxon>Vigna</taxon>
    </lineage>
</organism>
<dbReference type="AlphaFoldDB" id="A0AAQ3NYN0"/>
<evidence type="ECO:0000313" key="3">
    <source>
        <dbReference type="Proteomes" id="UP001374535"/>
    </source>
</evidence>
<proteinExistence type="predicted"/>
<gene>
    <name evidence="2" type="ORF">V8G54_006248</name>
</gene>
<dbReference type="Proteomes" id="UP001374535">
    <property type="component" value="Chromosome 2"/>
</dbReference>
<reference evidence="2 3" key="1">
    <citation type="journal article" date="2023" name="Life. Sci Alliance">
        <title>Evolutionary insights into 3D genome organization and epigenetic landscape of Vigna mungo.</title>
        <authorList>
            <person name="Junaid A."/>
            <person name="Singh B."/>
            <person name="Bhatia S."/>
        </authorList>
    </citation>
    <scope>NUCLEOTIDE SEQUENCE [LARGE SCALE GENOMIC DNA]</scope>
    <source>
        <strain evidence="2">Urdbean</strain>
    </source>
</reference>
<evidence type="ECO:0000256" key="1">
    <source>
        <dbReference type="SAM" id="SignalP"/>
    </source>
</evidence>
<evidence type="ECO:0000313" key="2">
    <source>
        <dbReference type="EMBL" id="WVZ18926.1"/>
    </source>
</evidence>
<name>A0AAQ3NYN0_VIGMU</name>
<feature type="signal peptide" evidence="1">
    <location>
        <begin position="1"/>
        <end position="24"/>
    </location>
</feature>
<accession>A0AAQ3NYN0</accession>
<evidence type="ECO:0008006" key="4">
    <source>
        <dbReference type="Google" id="ProtNLM"/>
    </source>
</evidence>
<keyword evidence="1" id="KW-0732">Signal</keyword>
<feature type="chain" id="PRO_5043021362" description="Bifunctional inhibitor/plant lipid transfer protein/seed storage helical domain-containing protein" evidence="1">
    <location>
        <begin position="25"/>
        <end position="107"/>
    </location>
</feature>
<dbReference type="EMBL" id="CP144699">
    <property type="protein sequence ID" value="WVZ18926.1"/>
    <property type="molecule type" value="Genomic_DNA"/>
</dbReference>
<sequence>MGWMKYVLAIFLSLSLLSVSMVRSQNDDDDECPINTTGLAAACRSLYDGVNSSSCCSLLQGLSRNQAGICIYNDFFRFKYNPKKLEYGYLVDRVIGTTVKACGLTNA</sequence>